<dbReference type="CDD" id="cd00038">
    <property type="entry name" value="CAP_ED"/>
    <property type="match status" value="1"/>
</dbReference>
<dbReference type="GO" id="GO:0005886">
    <property type="term" value="C:plasma membrane"/>
    <property type="evidence" value="ECO:0007669"/>
    <property type="project" value="UniProtKB-SubCell"/>
</dbReference>
<dbReference type="OrthoDB" id="9775207at2"/>
<comment type="caution">
    <text evidence="8">The sequence shown here is derived from an EMBL/GenBank/DDBJ whole genome shotgun (WGS) entry which is preliminary data.</text>
</comment>
<feature type="transmembrane region" description="Helical" evidence="6">
    <location>
        <begin position="111"/>
        <end position="130"/>
    </location>
</feature>
<accession>A0A0D6P7Z0</accession>
<feature type="transmembrane region" description="Helical" evidence="6">
    <location>
        <begin position="6"/>
        <end position="25"/>
    </location>
</feature>
<keyword evidence="9" id="KW-1185">Reference proteome</keyword>
<keyword evidence="6" id="KW-0407">Ion channel</keyword>
<dbReference type="RefSeq" id="WP_048860926.1">
    <property type="nucleotide sequence ID" value="NZ_BANB01000212.1"/>
</dbReference>
<keyword evidence="4 6" id="KW-1133">Transmembrane helix</keyword>
<protein>
    <recommendedName>
        <fullName evidence="6">Small-conductance mechanosensitive channel</fullName>
    </recommendedName>
</protein>
<dbReference type="Gene3D" id="2.30.30.60">
    <property type="match status" value="1"/>
</dbReference>
<dbReference type="Pfam" id="PF00924">
    <property type="entry name" value="MS_channel_2nd"/>
    <property type="match status" value="1"/>
</dbReference>
<dbReference type="InterPro" id="IPR006685">
    <property type="entry name" value="MscS_channel_2nd"/>
</dbReference>
<comment type="subunit">
    <text evidence="6">Homoheptamer.</text>
</comment>
<feature type="transmembrane region" description="Helical" evidence="6">
    <location>
        <begin position="37"/>
        <end position="59"/>
    </location>
</feature>
<dbReference type="SUPFAM" id="SSF50182">
    <property type="entry name" value="Sm-like ribonucleoproteins"/>
    <property type="match status" value="1"/>
</dbReference>
<sequence length="491" mass="52344">MIDSTATTVLLAVSTILLCVSFIGPRLRAHWPLWLRVLARAATFVALTLLVQRLLGSPLDPHYGTTSSGRQFWEQLVEAGWWVVAARAAVGVARLVVVLEDRPRETRIVSDLLAGAVYIATTLAIINFAFEVPIRGLVATSGVIAIVLGLALQNTLSDVFSGVAVGLERPYKPGDLLWVEGGIEGTVVQINWRSTQISTVHGDVAVVPNSIIAKSRLVNRSAPTPRRGASVAFTLDAAASQEACRAVLRAAIMTCRIPLAEPAPVVACIGAAGDGVGYEISYYVATSDDLRAARTEIFGEAQRHLRAAGIALAVAGNAAPPPVEPLSLAELLAASDLFGLLEEADRTLLAEQFTARTLEVGDVLVREGDVADTVYMIATGAVEVTRPEAGGRRVLYRAGPGENIGAVTMFAGTPYTATATALTPGRAYRLERADIRRVIKARPELLTALETVAQRGQAVISRNAIAMEAEHLAEPDVFLHRLRTFLRVLTS</sequence>
<keyword evidence="6" id="KW-0813">Transport</keyword>
<dbReference type="InterPro" id="IPR011066">
    <property type="entry name" value="MscS_channel_C_sf"/>
</dbReference>
<comment type="subcellular location">
    <subcellularLocation>
        <location evidence="6">Cell inner membrane</location>
        <topology evidence="6">Multi-pass membrane protein</topology>
    </subcellularLocation>
    <subcellularLocation>
        <location evidence="1">Cell membrane</location>
        <topology evidence="1">Multi-pass membrane protein</topology>
    </subcellularLocation>
</comment>
<keyword evidence="3 6" id="KW-0812">Transmembrane</keyword>
<dbReference type="Pfam" id="PF00027">
    <property type="entry name" value="cNMP_binding"/>
    <property type="match status" value="1"/>
</dbReference>
<dbReference type="SUPFAM" id="SSF51206">
    <property type="entry name" value="cAMP-binding domain-like"/>
    <property type="match status" value="1"/>
</dbReference>
<evidence type="ECO:0000256" key="4">
    <source>
        <dbReference type="ARBA" id="ARBA00022989"/>
    </source>
</evidence>
<dbReference type="InterPro" id="IPR018490">
    <property type="entry name" value="cNMP-bd_dom_sf"/>
</dbReference>
<dbReference type="InterPro" id="IPR000595">
    <property type="entry name" value="cNMP-bd_dom"/>
</dbReference>
<gene>
    <name evidence="8" type="ORF">Asru_0212_05</name>
</gene>
<evidence type="ECO:0000256" key="2">
    <source>
        <dbReference type="ARBA" id="ARBA00022475"/>
    </source>
</evidence>
<dbReference type="Gene3D" id="1.10.287.1260">
    <property type="match status" value="1"/>
</dbReference>
<reference evidence="8 9" key="1">
    <citation type="submission" date="2012-11" db="EMBL/GenBank/DDBJ databases">
        <title>Whole genome sequence of Acidisphaera rubrifaciens HS-AP3.</title>
        <authorList>
            <person name="Azuma Y."/>
            <person name="Higashiura N."/>
            <person name="Hirakawa H."/>
            <person name="Matsushita K."/>
        </authorList>
    </citation>
    <scope>NUCLEOTIDE SEQUENCE [LARGE SCALE GENOMIC DNA]</scope>
    <source>
        <strain evidence="8 9">HS-AP3</strain>
    </source>
</reference>
<dbReference type="PANTHER" id="PTHR30221:SF1">
    <property type="entry name" value="SMALL-CONDUCTANCE MECHANOSENSITIVE CHANNEL"/>
    <property type="match status" value="1"/>
</dbReference>
<keyword evidence="6" id="KW-0406">Ion transport</keyword>
<dbReference type="SUPFAM" id="SSF82689">
    <property type="entry name" value="Mechanosensitive channel protein MscS (YggB), C-terminal domain"/>
    <property type="match status" value="1"/>
</dbReference>
<dbReference type="InterPro" id="IPR016846">
    <property type="entry name" value="cNMP-bd_ion_channel"/>
</dbReference>
<dbReference type="PANTHER" id="PTHR30221">
    <property type="entry name" value="SMALL-CONDUCTANCE MECHANOSENSITIVE CHANNEL"/>
    <property type="match status" value="1"/>
</dbReference>
<evidence type="ECO:0000256" key="3">
    <source>
        <dbReference type="ARBA" id="ARBA00022692"/>
    </source>
</evidence>
<evidence type="ECO:0000313" key="9">
    <source>
        <dbReference type="Proteomes" id="UP000032680"/>
    </source>
</evidence>
<comment type="function">
    <text evidence="6">Mechanosensitive channel that participates in the regulation of osmotic pressure changes within the cell, opening in response to stretch forces in the membrane lipid bilayer, without the need for other proteins. Contributes to normal resistance to hypoosmotic shock. Forms an ion channel of 1.0 nanosiemens conductance with a slight preference for anions.</text>
</comment>
<dbReference type="Proteomes" id="UP000032680">
    <property type="component" value="Unassembled WGS sequence"/>
</dbReference>
<keyword evidence="2" id="KW-1003">Cell membrane</keyword>
<dbReference type="InterPro" id="IPR045275">
    <property type="entry name" value="MscS_archaea/bacteria_type"/>
</dbReference>
<dbReference type="SMART" id="SM00100">
    <property type="entry name" value="cNMP"/>
    <property type="match status" value="1"/>
</dbReference>
<dbReference type="InterPro" id="IPR010920">
    <property type="entry name" value="LSM_dom_sf"/>
</dbReference>
<dbReference type="PIRSF" id="PIRSF026673">
    <property type="entry name" value="UCP026673_ion_chan"/>
    <property type="match status" value="1"/>
</dbReference>
<dbReference type="Gene3D" id="2.60.120.10">
    <property type="entry name" value="Jelly Rolls"/>
    <property type="match status" value="1"/>
</dbReference>
<dbReference type="AlphaFoldDB" id="A0A0D6P7Z0"/>
<dbReference type="InterPro" id="IPR023408">
    <property type="entry name" value="MscS_beta-dom_sf"/>
</dbReference>
<dbReference type="InterPro" id="IPR018488">
    <property type="entry name" value="cNMP-bd_CS"/>
</dbReference>
<dbReference type="InterPro" id="IPR014710">
    <property type="entry name" value="RmlC-like_jellyroll"/>
</dbReference>
<proteinExistence type="inferred from homology"/>
<feature type="transmembrane region" description="Helical" evidence="6">
    <location>
        <begin position="136"/>
        <end position="152"/>
    </location>
</feature>
<dbReference type="PROSITE" id="PS00888">
    <property type="entry name" value="CNMP_BINDING_1"/>
    <property type="match status" value="1"/>
</dbReference>
<evidence type="ECO:0000256" key="6">
    <source>
        <dbReference type="RuleBase" id="RU369025"/>
    </source>
</evidence>
<dbReference type="EMBL" id="BANB01000212">
    <property type="protein sequence ID" value="GAN76979.1"/>
    <property type="molecule type" value="Genomic_DNA"/>
</dbReference>
<comment type="similarity">
    <text evidence="6">Belongs to the MscS (TC 1.A.23) family.</text>
</comment>
<organism evidence="8 9">
    <name type="scientific">Acidisphaera rubrifaciens HS-AP3</name>
    <dbReference type="NCBI Taxonomy" id="1231350"/>
    <lineage>
        <taxon>Bacteria</taxon>
        <taxon>Pseudomonadati</taxon>
        <taxon>Pseudomonadota</taxon>
        <taxon>Alphaproteobacteria</taxon>
        <taxon>Acetobacterales</taxon>
        <taxon>Acetobacteraceae</taxon>
        <taxon>Acidisphaera</taxon>
    </lineage>
</organism>
<evidence type="ECO:0000256" key="1">
    <source>
        <dbReference type="ARBA" id="ARBA00004651"/>
    </source>
</evidence>
<dbReference type="GO" id="GO:0008381">
    <property type="term" value="F:mechanosensitive monoatomic ion channel activity"/>
    <property type="evidence" value="ECO:0007669"/>
    <property type="project" value="InterPro"/>
</dbReference>
<feature type="domain" description="Cyclic nucleotide-binding" evidence="7">
    <location>
        <begin position="337"/>
        <end position="439"/>
    </location>
</feature>
<evidence type="ECO:0000313" key="8">
    <source>
        <dbReference type="EMBL" id="GAN76979.1"/>
    </source>
</evidence>
<evidence type="ECO:0000256" key="5">
    <source>
        <dbReference type="ARBA" id="ARBA00023136"/>
    </source>
</evidence>
<keyword evidence="5 6" id="KW-0472">Membrane</keyword>
<name>A0A0D6P7Z0_9PROT</name>
<keyword evidence="6" id="KW-0997">Cell inner membrane</keyword>
<dbReference type="PROSITE" id="PS50042">
    <property type="entry name" value="CNMP_BINDING_3"/>
    <property type="match status" value="1"/>
</dbReference>
<evidence type="ECO:0000259" key="7">
    <source>
        <dbReference type="PROSITE" id="PS50042"/>
    </source>
</evidence>